<dbReference type="GO" id="GO:0042626">
    <property type="term" value="F:ATPase-coupled transmembrane transporter activity"/>
    <property type="evidence" value="ECO:0007669"/>
    <property type="project" value="TreeGrafter"/>
</dbReference>
<evidence type="ECO:0000256" key="1">
    <source>
        <dbReference type="ARBA" id="ARBA00022741"/>
    </source>
</evidence>
<dbReference type="InterPro" id="IPR027417">
    <property type="entry name" value="P-loop_NTPase"/>
</dbReference>
<dbReference type="Pfam" id="PF00005">
    <property type="entry name" value="ABC_tran"/>
    <property type="match status" value="1"/>
</dbReference>
<dbReference type="Gene3D" id="3.40.50.300">
    <property type="entry name" value="P-loop containing nucleotide triphosphate hydrolases"/>
    <property type="match status" value="1"/>
</dbReference>
<evidence type="ECO:0000259" key="4">
    <source>
        <dbReference type="Pfam" id="PF00005"/>
    </source>
</evidence>
<organism evidence="5 6">
    <name type="scientific">Dendroctonus ponderosae</name>
    <name type="common">Mountain pine beetle</name>
    <dbReference type="NCBI Taxonomy" id="77166"/>
    <lineage>
        <taxon>Eukaryota</taxon>
        <taxon>Metazoa</taxon>
        <taxon>Ecdysozoa</taxon>
        <taxon>Arthropoda</taxon>
        <taxon>Hexapoda</taxon>
        <taxon>Insecta</taxon>
        <taxon>Pterygota</taxon>
        <taxon>Neoptera</taxon>
        <taxon>Endopterygota</taxon>
        <taxon>Coleoptera</taxon>
        <taxon>Polyphaga</taxon>
        <taxon>Cucujiformia</taxon>
        <taxon>Curculionidae</taxon>
        <taxon>Scolytinae</taxon>
        <taxon>Dendroctonus</taxon>
    </lineage>
</organism>
<dbReference type="EMBL" id="KB631628">
    <property type="protein sequence ID" value="ERL84839.1"/>
    <property type="molecule type" value="Genomic_DNA"/>
</dbReference>
<evidence type="ECO:0000313" key="5">
    <source>
        <dbReference type="EMBL" id="ERL84839.1"/>
    </source>
</evidence>
<sequence>MCMVSFGLWLDIVCLIFIFVVTFGFVVATECKYVYGHNECCRIRRVGYVENGSLVGLAISQSLILTGMVQHGMRQTAEVINQLTSVDRVMHYTKLETEGPFVTPKGSNFYIKRSNYYNSDILPNRPDAEGDISKARHMNLIYVRGEAPVLKDLNFTINAGEKVGIVGRTGAGKSSLIWALFNLAPIEGQIFIDGVKTKTLGLNDLRKKISIIPQEPVLFSATLRYNLDPFSEFEDKKLWEVLEEHFIKVLADVTNS</sequence>
<keyword evidence="3" id="KW-0812">Transmembrane</keyword>
<keyword evidence="3" id="KW-1133">Transmembrane helix</keyword>
<dbReference type="GO" id="GO:0005524">
    <property type="term" value="F:ATP binding"/>
    <property type="evidence" value="ECO:0007669"/>
    <property type="project" value="UniProtKB-KW"/>
</dbReference>
<dbReference type="SUPFAM" id="SSF52540">
    <property type="entry name" value="P-loop containing nucleoside triphosphate hydrolases"/>
    <property type="match status" value="1"/>
</dbReference>
<dbReference type="PANTHER" id="PTHR24223">
    <property type="entry name" value="ATP-BINDING CASSETTE SUB-FAMILY C"/>
    <property type="match status" value="1"/>
</dbReference>
<reference evidence="5 6" key="1">
    <citation type="journal article" date="2013" name="Genome Biol.">
        <title>Draft genome of the mountain pine beetle, Dendroctonus ponderosae Hopkins, a major forest pest.</title>
        <authorList>
            <person name="Keeling C.I."/>
            <person name="Yuen M.M."/>
            <person name="Liao N.Y."/>
            <person name="Docking T.R."/>
            <person name="Chan S.K."/>
            <person name="Taylor G.A."/>
            <person name="Palmquist D.L."/>
            <person name="Jackman S.D."/>
            <person name="Nguyen A."/>
            <person name="Li M."/>
            <person name="Henderson H."/>
            <person name="Janes J.K."/>
            <person name="Zhao Y."/>
            <person name="Pandoh P."/>
            <person name="Moore R."/>
            <person name="Sperling F.A."/>
            <person name="Huber D.P."/>
            <person name="Birol I."/>
            <person name="Jones S.J."/>
            <person name="Bohlmann J."/>
        </authorList>
    </citation>
    <scope>NUCLEOTIDE SEQUENCE</scope>
</reference>
<dbReference type="PANTHER" id="PTHR24223:SF415">
    <property type="entry name" value="FI20190P1"/>
    <property type="match status" value="1"/>
</dbReference>
<evidence type="ECO:0000256" key="3">
    <source>
        <dbReference type="SAM" id="Phobius"/>
    </source>
</evidence>
<dbReference type="InterPro" id="IPR050173">
    <property type="entry name" value="ABC_transporter_C-like"/>
</dbReference>
<keyword evidence="1" id="KW-0547">Nucleotide-binding</keyword>
<dbReference type="GO" id="GO:0016020">
    <property type="term" value="C:membrane"/>
    <property type="evidence" value="ECO:0007669"/>
    <property type="project" value="TreeGrafter"/>
</dbReference>
<keyword evidence="3" id="KW-0472">Membrane</keyword>
<evidence type="ECO:0000313" key="6">
    <source>
        <dbReference type="Proteomes" id="UP000030742"/>
    </source>
</evidence>
<name>U4TTK8_DENPD</name>
<feature type="transmembrane region" description="Helical" evidence="3">
    <location>
        <begin position="6"/>
        <end position="28"/>
    </location>
</feature>
<dbReference type="InterPro" id="IPR003439">
    <property type="entry name" value="ABC_transporter-like_ATP-bd"/>
</dbReference>
<keyword evidence="2" id="KW-0067">ATP-binding</keyword>
<proteinExistence type="predicted"/>
<dbReference type="AlphaFoldDB" id="U4TTK8"/>
<feature type="domain" description="ABC transporter" evidence="4">
    <location>
        <begin position="150"/>
        <end position="233"/>
    </location>
</feature>
<dbReference type="STRING" id="77166.U4TTK8"/>
<evidence type="ECO:0000256" key="2">
    <source>
        <dbReference type="ARBA" id="ARBA00022840"/>
    </source>
</evidence>
<dbReference type="Proteomes" id="UP000030742">
    <property type="component" value="Unassembled WGS sequence"/>
</dbReference>
<accession>U4TTK8</accession>
<protein>
    <recommendedName>
        <fullName evidence="4">ABC transporter domain-containing protein</fullName>
    </recommendedName>
</protein>
<dbReference type="GO" id="GO:0016887">
    <property type="term" value="F:ATP hydrolysis activity"/>
    <property type="evidence" value="ECO:0007669"/>
    <property type="project" value="InterPro"/>
</dbReference>
<gene>
    <name evidence="5" type="ORF">D910_02263</name>
</gene>